<evidence type="ECO:0000256" key="2">
    <source>
        <dbReference type="ARBA" id="ARBA00004429"/>
    </source>
</evidence>
<dbReference type="RefSeq" id="WP_188574793.1">
    <property type="nucleotide sequence ID" value="NZ_BMDZ01000004.1"/>
</dbReference>
<sequence>MTRLWRRSLAAQFIGLTLAALIVSQALTVLISWDEYTKKFDAAVKGDFISRAASVTRLMGSLPPQSREQALRASEGSYLRYWLTGQESAPVAANAWRLQALDHLSRPLDSSVDPGGTLGWAGSPHPQLPDAAAVAAANADDPWVTPVSYVWMLPQPAKVLRFSGSLGYGFRTQLDDGRWLNAAFYQHDKGRSWTSRSLTSLGLTALTLALIGVFIARRIARPLQDLATSAEALGRGQNLPPLSEDGPEEIRRTAQSFNTMQSRLQRFVEDRTKMLAAIGHDLRTPLTSLRLRAEFVTDEDVQRKMLSTIDELQSMTEAAISFARGESIREDTRVIDLEALVGAICDDQSDLGHPVTHIQGATLKYVCRPDGLRRAIRNLIENAVRYGGEARVSLRHTASTVDIVVEDRGPGIPDDMIERVFAPFVRLETSRNRQTGGIGLGLSIARAVARQHGGDIAFTNGKAGMQAVISLPRDGIMDAAPVRTSRGRGLETAVRVSRIMRATEAAAPPPPRS</sequence>
<comment type="caution">
    <text evidence="18">The sequence shown here is derived from an EMBL/GenBank/DDBJ whole genome shotgun (WGS) entry which is preliminary data.</text>
</comment>
<feature type="transmembrane region" description="Helical" evidence="15">
    <location>
        <begin position="198"/>
        <end position="216"/>
    </location>
</feature>
<keyword evidence="11" id="KW-0067">ATP-binding</keyword>
<dbReference type="CDD" id="cd00082">
    <property type="entry name" value="HisKA"/>
    <property type="match status" value="1"/>
</dbReference>
<feature type="domain" description="Histidine kinase" evidence="16">
    <location>
        <begin position="277"/>
        <end position="475"/>
    </location>
</feature>
<dbReference type="InterPro" id="IPR036097">
    <property type="entry name" value="HisK_dim/P_sf"/>
</dbReference>
<evidence type="ECO:0000256" key="1">
    <source>
        <dbReference type="ARBA" id="ARBA00000085"/>
    </source>
</evidence>
<name>A0ABQ1IBC9_9PROT</name>
<comment type="subcellular location">
    <subcellularLocation>
        <location evidence="2">Cell inner membrane</location>
        <topology evidence="2">Multi-pass membrane protein</topology>
    </subcellularLocation>
</comment>
<keyword evidence="12 15" id="KW-1133">Transmembrane helix</keyword>
<dbReference type="Gene3D" id="1.10.8.500">
    <property type="entry name" value="HAMP domain in histidine kinase"/>
    <property type="match status" value="1"/>
</dbReference>
<keyword evidence="7" id="KW-0808">Transferase</keyword>
<keyword evidence="6" id="KW-0597">Phosphoprotein</keyword>
<dbReference type="InterPro" id="IPR036890">
    <property type="entry name" value="HATPase_C_sf"/>
</dbReference>
<evidence type="ECO:0000259" key="17">
    <source>
        <dbReference type="PROSITE" id="PS50885"/>
    </source>
</evidence>
<dbReference type="PROSITE" id="PS50109">
    <property type="entry name" value="HIS_KIN"/>
    <property type="match status" value="1"/>
</dbReference>
<keyword evidence="9" id="KW-0547">Nucleotide-binding</keyword>
<keyword evidence="8 15" id="KW-0812">Transmembrane</keyword>
<keyword evidence="10" id="KW-0418">Kinase</keyword>
<accession>A0ABQ1IBC9</accession>
<evidence type="ECO:0000256" key="5">
    <source>
        <dbReference type="ARBA" id="ARBA00022519"/>
    </source>
</evidence>
<organism evidence="18 19">
    <name type="scientific">Tistrella bauzanensis</name>
    <dbReference type="NCBI Taxonomy" id="657419"/>
    <lineage>
        <taxon>Bacteria</taxon>
        <taxon>Pseudomonadati</taxon>
        <taxon>Pseudomonadota</taxon>
        <taxon>Alphaproteobacteria</taxon>
        <taxon>Geminicoccales</taxon>
        <taxon>Geminicoccaceae</taxon>
        <taxon>Tistrella</taxon>
    </lineage>
</organism>
<dbReference type="InterPro" id="IPR003661">
    <property type="entry name" value="HisK_dim/P_dom"/>
</dbReference>
<proteinExistence type="predicted"/>
<gene>
    <name evidence="18" type="ORF">GCM10011505_06160</name>
</gene>
<evidence type="ECO:0000313" key="18">
    <source>
        <dbReference type="EMBL" id="GGB27624.1"/>
    </source>
</evidence>
<keyword evidence="4" id="KW-1003">Cell membrane</keyword>
<dbReference type="PRINTS" id="PR00344">
    <property type="entry name" value="BCTRLSENSOR"/>
</dbReference>
<evidence type="ECO:0000256" key="12">
    <source>
        <dbReference type="ARBA" id="ARBA00022989"/>
    </source>
</evidence>
<keyword evidence="19" id="KW-1185">Reference proteome</keyword>
<dbReference type="InterPro" id="IPR005467">
    <property type="entry name" value="His_kinase_dom"/>
</dbReference>
<evidence type="ECO:0000256" key="6">
    <source>
        <dbReference type="ARBA" id="ARBA00022553"/>
    </source>
</evidence>
<protein>
    <recommendedName>
        <fullName evidence="3">histidine kinase</fullName>
        <ecNumber evidence="3">2.7.13.3</ecNumber>
    </recommendedName>
</protein>
<evidence type="ECO:0000256" key="4">
    <source>
        <dbReference type="ARBA" id="ARBA00022475"/>
    </source>
</evidence>
<keyword evidence="14 15" id="KW-0472">Membrane</keyword>
<keyword evidence="5" id="KW-0997">Cell inner membrane</keyword>
<dbReference type="SUPFAM" id="SSF47384">
    <property type="entry name" value="Homodimeric domain of signal transducing histidine kinase"/>
    <property type="match status" value="1"/>
</dbReference>
<evidence type="ECO:0000256" key="10">
    <source>
        <dbReference type="ARBA" id="ARBA00022777"/>
    </source>
</evidence>
<dbReference type="EMBL" id="BMDZ01000004">
    <property type="protein sequence ID" value="GGB27624.1"/>
    <property type="molecule type" value="Genomic_DNA"/>
</dbReference>
<dbReference type="InterPro" id="IPR004358">
    <property type="entry name" value="Sig_transdc_His_kin-like_C"/>
</dbReference>
<dbReference type="InterPro" id="IPR050980">
    <property type="entry name" value="2C_sensor_his_kinase"/>
</dbReference>
<evidence type="ECO:0000259" key="16">
    <source>
        <dbReference type="PROSITE" id="PS50109"/>
    </source>
</evidence>
<evidence type="ECO:0000313" key="19">
    <source>
        <dbReference type="Proteomes" id="UP000603352"/>
    </source>
</evidence>
<dbReference type="Gene3D" id="3.30.565.10">
    <property type="entry name" value="Histidine kinase-like ATPase, C-terminal domain"/>
    <property type="match status" value="1"/>
</dbReference>
<evidence type="ECO:0000256" key="3">
    <source>
        <dbReference type="ARBA" id="ARBA00012438"/>
    </source>
</evidence>
<feature type="domain" description="HAMP" evidence="17">
    <location>
        <begin position="217"/>
        <end position="269"/>
    </location>
</feature>
<dbReference type="PANTHER" id="PTHR44936">
    <property type="entry name" value="SENSOR PROTEIN CREC"/>
    <property type="match status" value="1"/>
</dbReference>
<dbReference type="CDD" id="cd00075">
    <property type="entry name" value="HATPase"/>
    <property type="match status" value="1"/>
</dbReference>
<comment type="catalytic activity">
    <reaction evidence="1">
        <text>ATP + protein L-histidine = ADP + protein N-phospho-L-histidine.</text>
        <dbReference type="EC" id="2.7.13.3"/>
    </reaction>
</comment>
<dbReference type="Pfam" id="PF00512">
    <property type="entry name" value="HisKA"/>
    <property type="match status" value="1"/>
</dbReference>
<dbReference type="Pfam" id="PF02518">
    <property type="entry name" value="HATPase_c"/>
    <property type="match status" value="1"/>
</dbReference>
<dbReference type="SMART" id="SM00388">
    <property type="entry name" value="HisKA"/>
    <property type="match status" value="1"/>
</dbReference>
<dbReference type="EC" id="2.7.13.3" evidence="3"/>
<dbReference type="Proteomes" id="UP000603352">
    <property type="component" value="Unassembled WGS sequence"/>
</dbReference>
<dbReference type="SMART" id="SM00304">
    <property type="entry name" value="HAMP"/>
    <property type="match status" value="1"/>
</dbReference>
<dbReference type="PROSITE" id="PS50885">
    <property type="entry name" value="HAMP"/>
    <property type="match status" value="1"/>
</dbReference>
<dbReference type="SMART" id="SM00387">
    <property type="entry name" value="HATPase_c"/>
    <property type="match status" value="1"/>
</dbReference>
<evidence type="ECO:0000256" key="14">
    <source>
        <dbReference type="ARBA" id="ARBA00023136"/>
    </source>
</evidence>
<evidence type="ECO:0000256" key="13">
    <source>
        <dbReference type="ARBA" id="ARBA00023012"/>
    </source>
</evidence>
<keyword evidence="13" id="KW-0902">Two-component regulatory system</keyword>
<dbReference type="SUPFAM" id="SSF158472">
    <property type="entry name" value="HAMP domain-like"/>
    <property type="match status" value="1"/>
</dbReference>
<dbReference type="Gene3D" id="1.10.287.130">
    <property type="match status" value="1"/>
</dbReference>
<dbReference type="PANTHER" id="PTHR44936:SF5">
    <property type="entry name" value="SENSOR HISTIDINE KINASE ENVZ"/>
    <property type="match status" value="1"/>
</dbReference>
<dbReference type="SUPFAM" id="SSF55874">
    <property type="entry name" value="ATPase domain of HSP90 chaperone/DNA topoisomerase II/histidine kinase"/>
    <property type="match status" value="1"/>
</dbReference>
<evidence type="ECO:0000256" key="15">
    <source>
        <dbReference type="SAM" id="Phobius"/>
    </source>
</evidence>
<evidence type="ECO:0000256" key="8">
    <source>
        <dbReference type="ARBA" id="ARBA00022692"/>
    </source>
</evidence>
<evidence type="ECO:0000256" key="11">
    <source>
        <dbReference type="ARBA" id="ARBA00022840"/>
    </source>
</evidence>
<reference evidence="19" key="1">
    <citation type="journal article" date="2019" name="Int. J. Syst. Evol. Microbiol.">
        <title>The Global Catalogue of Microorganisms (GCM) 10K type strain sequencing project: providing services to taxonomists for standard genome sequencing and annotation.</title>
        <authorList>
            <consortium name="The Broad Institute Genomics Platform"/>
            <consortium name="The Broad Institute Genome Sequencing Center for Infectious Disease"/>
            <person name="Wu L."/>
            <person name="Ma J."/>
        </authorList>
    </citation>
    <scope>NUCLEOTIDE SEQUENCE [LARGE SCALE GENOMIC DNA]</scope>
    <source>
        <strain evidence="19">CGMCC 1.10188</strain>
    </source>
</reference>
<dbReference type="InterPro" id="IPR003660">
    <property type="entry name" value="HAMP_dom"/>
</dbReference>
<evidence type="ECO:0000256" key="9">
    <source>
        <dbReference type="ARBA" id="ARBA00022741"/>
    </source>
</evidence>
<evidence type="ECO:0000256" key="7">
    <source>
        <dbReference type="ARBA" id="ARBA00022679"/>
    </source>
</evidence>
<dbReference type="Pfam" id="PF00672">
    <property type="entry name" value="HAMP"/>
    <property type="match status" value="1"/>
</dbReference>
<dbReference type="CDD" id="cd06225">
    <property type="entry name" value="HAMP"/>
    <property type="match status" value="1"/>
</dbReference>
<dbReference type="InterPro" id="IPR003594">
    <property type="entry name" value="HATPase_dom"/>
</dbReference>